<dbReference type="PANTHER" id="PTHR43540:SF1">
    <property type="entry name" value="ISOCHORISMATASE HYDROLASE"/>
    <property type="match status" value="1"/>
</dbReference>
<dbReference type="Pfam" id="PF00857">
    <property type="entry name" value="Isochorismatase"/>
    <property type="match status" value="1"/>
</dbReference>
<proteinExistence type="predicted"/>
<dbReference type="InterPro" id="IPR036380">
    <property type="entry name" value="Isochorismatase-like_sf"/>
</dbReference>
<dbReference type="AlphaFoldDB" id="A0A7I8BKD4"/>
<dbReference type="PANTHER" id="PTHR43540">
    <property type="entry name" value="PEROXYUREIDOACRYLATE/UREIDOACRYLATE AMIDOHYDROLASE-RELATED"/>
    <property type="match status" value="1"/>
</dbReference>
<keyword evidence="1" id="KW-0378">Hydrolase</keyword>
<protein>
    <recommendedName>
        <fullName evidence="2">Isochorismatase-like domain-containing protein</fullName>
    </recommendedName>
</protein>
<evidence type="ECO:0000256" key="1">
    <source>
        <dbReference type="ARBA" id="ARBA00022801"/>
    </source>
</evidence>
<organism evidence="3 4">
    <name type="scientific">Paraburkholderia largidicola</name>
    <dbReference type="NCBI Taxonomy" id="3014751"/>
    <lineage>
        <taxon>Bacteria</taxon>
        <taxon>Pseudomonadati</taxon>
        <taxon>Pseudomonadota</taxon>
        <taxon>Betaproteobacteria</taxon>
        <taxon>Burkholderiales</taxon>
        <taxon>Burkholderiaceae</taxon>
        <taxon>Paraburkholderia</taxon>
    </lineage>
</organism>
<dbReference type="SUPFAM" id="SSF52499">
    <property type="entry name" value="Isochorismatase-like hydrolases"/>
    <property type="match status" value="1"/>
</dbReference>
<sequence length="204" mass="22384">MIDLLAVHEKLEPINPASTALVLLDLQKVCIEQWVPEENRITLLKNVSNLLAWARKLQLSVIHVKVAFREGYPEISSSNKLFSELAASDLFLPSSPGCDFHEAVKPNCGEPTVEKHRVGAFTGTDLDMILRSRGIRTIIFGGITTTGALLSAVRQAFDLDYKLIVPGDCCVDPDNELHEIVLNRIVAVHATVTTANRLTADSIT</sequence>
<gene>
    <name evidence="3" type="ORF">PPGU16_21490</name>
</gene>
<dbReference type="InterPro" id="IPR050272">
    <property type="entry name" value="Isochorismatase-like_hydrls"/>
</dbReference>
<evidence type="ECO:0000259" key="2">
    <source>
        <dbReference type="Pfam" id="PF00857"/>
    </source>
</evidence>
<dbReference type="InterPro" id="IPR000868">
    <property type="entry name" value="Isochorismatase-like_dom"/>
</dbReference>
<dbReference type="CDD" id="cd00431">
    <property type="entry name" value="cysteine_hydrolases"/>
    <property type="match status" value="1"/>
</dbReference>
<dbReference type="Gene3D" id="3.40.50.850">
    <property type="entry name" value="Isochorismatase-like"/>
    <property type="match status" value="1"/>
</dbReference>
<evidence type="ECO:0000313" key="3">
    <source>
        <dbReference type="EMBL" id="BCF89082.1"/>
    </source>
</evidence>
<accession>A0A7I8BKD4</accession>
<dbReference type="Proteomes" id="UP000510888">
    <property type="component" value="Chromosome 1"/>
</dbReference>
<reference evidence="3 4" key="1">
    <citation type="journal article" date="2020" name="Genes (Basel)">
        <title>Genomic Comparison of Insect Gut Symbionts from Divergent Burkholderia Subclades.</title>
        <authorList>
            <person name="Takeshita K."/>
            <person name="Kikuchi Y."/>
        </authorList>
    </citation>
    <scope>NUCLEOTIDE SEQUENCE [LARGE SCALE GENOMIC DNA]</scope>
    <source>
        <strain evidence="3 4">PGU16</strain>
    </source>
</reference>
<evidence type="ECO:0000313" key="4">
    <source>
        <dbReference type="Proteomes" id="UP000510888"/>
    </source>
</evidence>
<feature type="domain" description="Isochorismatase-like" evidence="2">
    <location>
        <begin position="19"/>
        <end position="196"/>
    </location>
</feature>
<dbReference type="EMBL" id="AP023174">
    <property type="protein sequence ID" value="BCF89082.1"/>
    <property type="molecule type" value="Genomic_DNA"/>
</dbReference>
<dbReference type="GO" id="GO:0016787">
    <property type="term" value="F:hydrolase activity"/>
    <property type="evidence" value="ECO:0007669"/>
    <property type="project" value="UniProtKB-KW"/>
</dbReference>
<dbReference type="RefSeq" id="WP_180720014.1">
    <property type="nucleotide sequence ID" value="NZ_AP023174.1"/>
</dbReference>
<keyword evidence="4" id="KW-1185">Reference proteome</keyword>
<dbReference type="KEGG" id="plad:PPGU16_21490"/>
<name>A0A7I8BKD4_9BURK</name>